<feature type="compositionally biased region" description="Basic and acidic residues" evidence="1">
    <location>
        <begin position="859"/>
        <end position="906"/>
    </location>
</feature>
<dbReference type="EMBL" id="JAPDMZ010000105">
    <property type="protein sequence ID" value="KAK0549780.1"/>
    <property type="molecule type" value="Genomic_DNA"/>
</dbReference>
<feature type="compositionally biased region" description="Polar residues" evidence="1">
    <location>
        <begin position="364"/>
        <end position="375"/>
    </location>
</feature>
<evidence type="ECO:0000259" key="2">
    <source>
        <dbReference type="PROSITE" id="PS51043"/>
    </source>
</evidence>
<feature type="compositionally biased region" description="Acidic residues" evidence="1">
    <location>
        <begin position="440"/>
        <end position="450"/>
    </location>
</feature>
<feature type="region of interest" description="Disordered" evidence="1">
    <location>
        <begin position="405"/>
        <end position="450"/>
    </location>
</feature>
<feature type="compositionally biased region" description="Basic and acidic residues" evidence="1">
    <location>
        <begin position="310"/>
        <end position="329"/>
    </location>
</feature>
<dbReference type="GO" id="GO:0005737">
    <property type="term" value="C:cytoplasm"/>
    <property type="evidence" value="ECO:0007669"/>
    <property type="project" value="TreeGrafter"/>
</dbReference>
<dbReference type="AlphaFoldDB" id="A0AAN6JQW2"/>
<dbReference type="GO" id="GO:0004620">
    <property type="term" value="F:phospholipase activity"/>
    <property type="evidence" value="ECO:0007669"/>
    <property type="project" value="TreeGrafter"/>
</dbReference>
<feature type="region of interest" description="Disordered" evidence="1">
    <location>
        <begin position="307"/>
        <end position="375"/>
    </location>
</feature>
<proteinExistence type="predicted"/>
<organism evidence="3 4">
    <name type="scientific">Tilletia horrida</name>
    <dbReference type="NCBI Taxonomy" id="155126"/>
    <lineage>
        <taxon>Eukaryota</taxon>
        <taxon>Fungi</taxon>
        <taxon>Dikarya</taxon>
        <taxon>Basidiomycota</taxon>
        <taxon>Ustilaginomycotina</taxon>
        <taxon>Exobasidiomycetes</taxon>
        <taxon>Tilletiales</taxon>
        <taxon>Tilletiaceae</taxon>
        <taxon>Tilletia</taxon>
    </lineage>
</organism>
<comment type="caution">
    <text evidence="3">The sequence shown here is derived from an EMBL/GenBank/DDBJ whole genome shotgun (WGS) entry which is preliminary data.</text>
</comment>
<keyword evidence="4" id="KW-1185">Reference proteome</keyword>
<evidence type="ECO:0000256" key="1">
    <source>
        <dbReference type="SAM" id="MobiDB-lite"/>
    </source>
</evidence>
<feature type="compositionally biased region" description="Basic and acidic residues" evidence="1">
    <location>
        <begin position="121"/>
        <end position="150"/>
    </location>
</feature>
<dbReference type="PANTHER" id="PTHR23509:SF6">
    <property type="entry name" value="PHOSPHOLIPASE C1020.13C-RELATED"/>
    <property type="match status" value="1"/>
</dbReference>
<gene>
    <name evidence="3" type="ORF">OC846_003936</name>
</gene>
<dbReference type="InterPro" id="IPR058055">
    <property type="entry name" value="PA-PLA1"/>
</dbReference>
<dbReference type="Proteomes" id="UP001176517">
    <property type="component" value="Unassembled WGS sequence"/>
</dbReference>
<evidence type="ECO:0000313" key="4">
    <source>
        <dbReference type="Proteomes" id="UP001176517"/>
    </source>
</evidence>
<name>A0AAN6JQW2_9BASI</name>
<dbReference type="PROSITE" id="PS51043">
    <property type="entry name" value="DDHD"/>
    <property type="match status" value="1"/>
</dbReference>
<dbReference type="SMART" id="SM01127">
    <property type="entry name" value="DDHD"/>
    <property type="match status" value="1"/>
</dbReference>
<protein>
    <recommendedName>
        <fullName evidence="2">DDHD domain-containing protein</fullName>
    </recommendedName>
</protein>
<dbReference type="PANTHER" id="PTHR23509">
    <property type="entry name" value="PA-PL1 PHOSPHOLIPASE FAMILY"/>
    <property type="match status" value="1"/>
</dbReference>
<accession>A0AAN6JQW2</accession>
<feature type="domain" description="DDHD" evidence="2">
    <location>
        <begin position="652"/>
        <end position="964"/>
    </location>
</feature>
<feature type="compositionally biased region" description="Polar residues" evidence="1">
    <location>
        <begin position="830"/>
        <end position="841"/>
    </location>
</feature>
<feature type="region of interest" description="Disordered" evidence="1">
    <location>
        <begin position="101"/>
        <end position="159"/>
    </location>
</feature>
<feature type="region of interest" description="Disordered" evidence="1">
    <location>
        <begin position="791"/>
        <end position="906"/>
    </location>
</feature>
<dbReference type="InterPro" id="IPR004177">
    <property type="entry name" value="DDHD_dom"/>
</dbReference>
<feature type="compositionally biased region" description="Low complexity" evidence="1">
    <location>
        <begin position="107"/>
        <end position="119"/>
    </location>
</feature>
<reference evidence="3" key="1">
    <citation type="journal article" date="2023" name="PhytoFront">
        <title>Draft Genome Resources of Seven Strains of Tilletia horrida, Causal Agent of Kernel Smut of Rice.</title>
        <authorList>
            <person name="Khanal S."/>
            <person name="Antony Babu S."/>
            <person name="Zhou X.G."/>
        </authorList>
    </citation>
    <scope>NUCLEOTIDE SEQUENCE</scope>
    <source>
        <strain evidence="3">TX6</strain>
    </source>
</reference>
<dbReference type="GO" id="GO:0046872">
    <property type="term" value="F:metal ion binding"/>
    <property type="evidence" value="ECO:0007669"/>
    <property type="project" value="InterPro"/>
</dbReference>
<feature type="compositionally biased region" description="Polar residues" evidence="1">
    <location>
        <begin position="339"/>
        <end position="353"/>
    </location>
</feature>
<dbReference type="Pfam" id="PF02862">
    <property type="entry name" value="DDHD"/>
    <property type="match status" value="1"/>
</dbReference>
<evidence type="ECO:0000313" key="3">
    <source>
        <dbReference type="EMBL" id="KAK0549780.1"/>
    </source>
</evidence>
<sequence length="981" mass="107979">MDSFPFISSHQGAIKQWATQQRSAMTDKANRAAVHAKRVAFFRQVSVPSLEARAPPLTHRWLHTSGNGKDWSAFGATDSNALENAWQRIKDDEELRQEIEDATADRSQSGSQNTSGQSSPTKKESQSEPEKKADPKADPNPKPVELKMDPPDPFTPLPPWRVPVGEDHLYEVDLRTHKLFPVFWKQEKGSTVMRGTWFTESNNLSPIATDLAEELEEYYHDLQPWLPSYADELKSAVTIGSDAEDKLKRPLKNTNGYVIMLGPHLARIYTQDLTTRLAKSLLTAWSGEHSGGQLVIRGFETAKRSLQVNKDNKDDSKVSKSRSTDDLKRRLSKSSSSLAQRFQPGSGSSTPAQGESAREHDSDPSTPVKTGETSASVELLRSISAKLGQQASKVAAEVPAKERQAALSGMLSSGLEDKAKKDDEDDDEDDGRTKTAGAEMSEENEEDELEREEVEAQQPVDLVLILHGIGQKYAADTQPSLDFTIAVNSFRELVHKQAKQTPPATVGGGGFPQMLNGRRIQFLPVMWRAALEDFEPEPAHEPDDHLDNHFKIDDVFGDRNSIPIVRKLISGVLLDIPLYLSRHRGEIVRRVVGEANKMYRLFCQRNPDFESRGGRTHWIAHSLGAALAFDILSAQPTYVPPLKEIDPASTQLHYNVSTLILAGSPTALFIWLAKSQVIARKGRQGPSADDDCTDKNGEYLGCLAVDRIANIYSLSDPVGTRLTPCVANEYASTLKMVSLTDATTAVLRSLPGGLDTPLPTNSGFFSSWGRSSVVSTASRNSDENADMAEDLFGKGKSKNDGSNNGNGNSNEDRSSGWFARISARRGGNQKRPSSAGSTSTVGPDDWERVRRTSTLGEKPNLKADGQGEKRDGKEKEDKEGETKEKEEEEDKYGADGESKKVPGDISMDRGRRRVNALNQLGTLDFTIPIASSILSNQYLDMLYSHASYWHLPSFADAVLAFCFASDETLAAARKHLFKGSL</sequence>
<feature type="compositionally biased region" description="Low complexity" evidence="1">
    <location>
        <begin position="800"/>
        <end position="809"/>
    </location>
</feature>